<dbReference type="GO" id="GO:0006355">
    <property type="term" value="P:regulation of DNA-templated transcription"/>
    <property type="evidence" value="ECO:0007669"/>
    <property type="project" value="InterPro"/>
</dbReference>
<evidence type="ECO:0000313" key="7">
    <source>
        <dbReference type="EMBL" id="OAY50323.1"/>
    </source>
</evidence>
<dbReference type="Pfam" id="PF02365">
    <property type="entry name" value="NAM"/>
    <property type="match status" value="1"/>
</dbReference>
<dbReference type="InterPro" id="IPR036093">
    <property type="entry name" value="NAC_dom_sf"/>
</dbReference>
<feature type="domain" description="NAC" evidence="5">
    <location>
        <begin position="21"/>
        <end position="170"/>
    </location>
</feature>
<evidence type="ECO:0000256" key="2">
    <source>
        <dbReference type="ARBA" id="ARBA00023125"/>
    </source>
</evidence>
<evidence type="ECO:0000256" key="4">
    <source>
        <dbReference type="ARBA" id="ARBA00023242"/>
    </source>
</evidence>
<keyword evidence="2" id="KW-0238">DNA-binding</keyword>
<keyword evidence="3" id="KW-0804">Transcription</keyword>
<evidence type="ECO:0000256" key="3">
    <source>
        <dbReference type="ARBA" id="ARBA00023163"/>
    </source>
</evidence>
<sequence length="390" mass="43857">MLAVEELLFELTGEDRNDQGLPPGFRFHPTDEELITFYLASKVFNGSFCGVEIAEVDLNRCEPWELPDVAKMGEREWYFFSLRDRKYPTGLRTNRATGAGYWKATGKDREVYSASTGALLGMKKTLVFYKGRAPRGEKTKWVMHEYRLDGDFSYRHACKEEWVICRIFHKTVEKKNGLVHGQGFLLEAASPPISSSLPSLLEAPSSMLECLAQAPTEALQNPFLIHHRESDLKSLLVSQPHVLSGNGLFQPSFTPAPITINTRETNKSIDTNTNNNPSPSMLVKSLLSHQDCTLKEHSTIPKQCKTEPHFSHFQLPDANLNWEDKMHPSPYQYPLSFEMDCSALGILAAAADSGITTHETSTSIVFNRAGFQMMLDTPIRLPAESWPLDT</sequence>
<keyword evidence="8" id="KW-1185">Reference proteome</keyword>
<dbReference type="OMA" id="EANFSHF"/>
<dbReference type="SMR" id="A0A0M3R862"/>
<dbReference type="InterPro" id="IPR003441">
    <property type="entry name" value="NAC-dom"/>
</dbReference>
<reference evidence="6" key="1">
    <citation type="journal article" date="2015" name="PLoS ONE">
        <title>Genome-Wide Identification and Expression Analysis of the NAC Transcription Factor Family in Cassava.</title>
        <authorList>
            <person name="Hu W."/>
            <person name="Wei Y."/>
            <person name="Xia Z."/>
            <person name="Yan Y."/>
            <person name="Hou X."/>
            <person name="Zou M."/>
            <person name="Lu C."/>
            <person name="Wang W."/>
            <person name="Peng M."/>
        </authorList>
    </citation>
    <scope>NUCLEOTIDE SEQUENCE</scope>
    <source>
        <strain evidence="6">MeNAC67</strain>
    </source>
</reference>
<dbReference type="AlphaFoldDB" id="A0A0M3R862"/>
<dbReference type="SUPFAM" id="SSF101941">
    <property type="entry name" value="NAC domain"/>
    <property type="match status" value="1"/>
</dbReference>
<organism evidence="6">
    <name type="scientific">Manihot esculenta</name>
    <name type="common">Cassava</name>
    <name type="synonym">Jatropha manihot</name>
    <dbReference type="NCBI Taxonomy" id="3983"/>
    <lineage>
        <taxon>Eukaryota</taxon>
        <taxon>Viridiplantae</taxon>
        <taxon>Streptophyta</taxon>
        <taxon>Embryophyta</taxon>
        <taxon>Tracheophyta</taxon>
        <taxon>Spermatophyta</taxon>
        <taxon>Magnoliopsida</taxon>
        <taxon>eudicotyledons</taxon>
        <taxon>Gunneridae</taxon>
        <taxon>Pentapetalae</taxon>
        <taxon>rosids</taxon>
        <taxon>fabids</taxon>
        <taxon>Malpighiales</taxon>
        <taxon>Euphorbiaceae</taxon>
        <taxon>Crotonoideae</taxon>
        <taxon>Manihoteae</taxon>
        <taxon>Manihot</taxon>
    </lineage>
</organism>
<dbReference type="PANTHER" id="PTHR31744">
    <property type="entry name" value="PROTEIN CUP-SHAPED COTYLEDON 2-RELATED"/>
    <property type="match status" value="1"/>
</dbReference>
<dbReference type="GO" id="GO:0000976">
    <property type="term" value="F:transcription cis-regulatory region binding"/>
    <property type="evidence" value="ECO:0007669"/>
    <property type="project" value="UniProtKB-ARBA"/>
</dbReference>
<dbReference type="OrthoDB" id="1424968at2759"/>
<keyword evidence="1" id="KW-0805">Transcription regulation</keyword>
<gene>
    <name evidence="7" type="ORF">MANES_05G126800</name>
</gene>
<dbReference type="EMBL" id="KR605205">
    <property type="protein sequence ID" value="ALC79044.1"/>
    <property type="molecule type" value="mRNA"/>
</dbReference>
<dbReference type="PANTHER" id="PTHR31744:SF86">
    <property type="entry name" value="PROTEIN CUP-SHAPED COTYLEDON 3"/>
    <property type="match status" value="1"/>
</dbReference>
<dbReference type="Gene3D" id="2.170.150.80">
    <property type="entry name" value="NAC domain"/>
    <property type="match status" value="1"/>
</dbReference>
<keyword evidence="4" id="KW-0539">Nucleus</keyword>
<reference evidence="7 8" key="2">
    <citation type="submission" date="2016-02" db="EMBL/GenBank/DDBJ databases">
        <title>WGS assembly of Manihot esculenta.</title>
        <authorList>
            <person name="Bredeson J.V."/>
            <person name="Prochnik S.E."/>
            <person name="Lyons J.B."/>
            <person name="Schmutz J."/>
            <person name="Grimwood J."/>
            <person name="Vrebalov J."/>
            <person name="Bart R.S."/>
            <person name="Amuge T."/>
            <person name="Ferguson M.E."/>
            <person name="Green R."/>
            <person name="Putnam N."/>
            <person name="Stites J."/>
            <person name="Rounsley S."/>
            <person name="Rokhsar D.S."/>
        </authorList>
    </citation>
    <scope>NUCLEOTIDE SEQUENCE [LARGE SCALE GENOMIC DNA]</scope>
    <source>
        <strain evidence="8">cv. AM560-2</strain>
        <tissue evidence="7">Leaf</tissue>
    </source>
</reference>
<name>A0A0M3R862_MANES</name>
<protein>
    <submittedName>
        <fullName evidence="6">NAC transcription factors 67</fullName>
    </submittedName>
</protein>
<dbReference type="STRING" id="3983.A0A0M3R862"/>
<proteinExistence type="evidence at transcript level"/>
<dbReference type="Gramene" id="Manes.05G126800.1.v8.1">
    <property type="protein sequence ID" value="Manes.05G126800.1.v8.1.CDS"/>
    <property type="gene ID" value="Manes.05G126800.v8.1"/>
</dbReference>
<dbReference type="PROSITE" id="PS51005">
    <property type="entry name" value="NAC"/>
    <property type="match status" value="1"/>
</dbReference>
<evidence type="ECO:0000259" key="5">
    <source>
        <dbReference type="PROSITE" id="PS51005"/>
    </source>
</evidence>
<dbReference type="EMBL" id="CM004391">
    <property type="protein sequence ID" value="OAY50323.1"/>
    <property type="molecule type" value="Genomic_DNA"/>
</dbReference>
<dbReference type="FunFam" id="2.170.150.80:FF:000006">
    <property type="entry name" value="NAC domain-containing protein 100-like"/>
    <property type="match status" value="1"/>
</dbReference>
<evidence type="ECO:0000313" key="8">
    <source>
        <dbReference type="Proteomes" id="UP000091857"/>
    </source>
</evidence>
<dbReference type="Proteomes" id="UP000091857">
    <property type="component" value="Chromosome 5"/>
</dbReference>
<accession>A0A0M3R862</accession>
<evidence type="ECO:0000256" key="1">
    <source>
        <dbReference type="ARBA" id="ARBA00023015"/>
    </source>
</evidence>
<evidence type="ECO:0000313" key="6">
    <source>
        <dbReference type="EMBL" id="ALC79044.1"/>
    </source>
</evidence>